<dbReference type="PANTHER" id="PTHR43451">
    <property type="entry name" value="ACETYLTRANSFERASE (GNAT) FAMILY PROTEIN"/>
    <property type="match status" value="1"/>
</dbReference>
<reference evidence="2 3" key="1">
    <citation type="submission" date="2024-03" db="EMBL/GenBank/DDBJ databases">
        <title>Human intestinal bacterial collection.</title>
        <authorList>
            <person name="Pauvert C."/>
            <person name="Hitch T.C.A."/>
            <person name="Clavel T."/>
        </authorList>
    </citation>
    <scope>NUCLEOTIDE SEQUENCE [LARGE SCALE GENOMIC DNA]</scope>
    <source>
        <strain evidence="2 3">CLA-JM-H11</strain>
    </source>
</reference>
<dbReference type="InterPro" id="IPR000182">
    <property type="entry name" value="GNAT_dom"/>
</dbReference>
<feature type="domain" description="N-acetyltransferase" evidence="1">
    <location>
        <begin position="4"/>
        <end position="157"/>
    </location>
</feature>
<protein>
    <submittedName>
        <fullName evidence="2">GNAT family N-acetyltransferase</fullName>
        <ecNumber evidence="2">2.3.1.-</ecNumber>
    </submittedName>
</protein>
<keyword evidence="2" id="KW-0808">Transferase</keyword>
<dbReference type="InterPro" id="IPR052564">
    <property type="entry name" value="N-acetyltrans/Recomb-assoc"/>
</dbReference>
<dbReference type="Proteomes" id="UP001477672">
    <property type="component" value="Unassembled WGS sequence"/>
</dbReference>
<dbReference type="PROSITE" id="PS51186">
    <property type="entry name" value="GNAT"/>
    <property type="match status" value="1"/>
</dbReference>
<dbReference type="EC" id="2.3.1.-" evidence="2"/>
<dbReference type="CDD" id="cd04301">
    <property type="entry name" value="NAT_SF"/>
    <property type="match status" value="1"/>
</dbReference>
<dbReference type="InterPro" id="IPR016181">
    <property type="entry name" value="Acyl_CoA_acyltransferase"/>
</dbReference>
<accession>A0ABV1GE66</accession>
<name>A0ABV1GE66_9FIRM</name>
<gene>
    <name evidence="2" type="ORF">WMO24_06375</name>
</gene>
<evidence type="ECO:0000259" key="1">
    <source>
        <dbReference type="PROSITE" id="PS51186"/>
    </source>
</evidence>
<keyword evidence="3" id="KW-1185">Reference proteome</keyword>
<dbReference type="RefSeq" id="WP_349215492.1">
    <property type="nucleotide sequence ID" value="NZ_JBBMFA010000080.1"/>
</dbReference>
<organism evidence="2 3">
    <name type="scientific">Ruthenibacterium intestinale</name>
    <dbReference type="NCBI Taxonomy" id="3133163"/>
    <lineage>
        <taxon>Bacteria</taxon>
        <taxon>Bacillati</taxon>
        <taxon>Bacillota</taxon>
        <taxon>Clostridia</taxon>
        <taxon>Eubacteriales</taxon>
        <taxon>Oscillospiraceae</taxon>
        <taxon>Ruthenibacterium</taxon>
    </lineage>
</organism>
<evidence type="ECO:0000313" key="3">
    <source>
        <dbReference type="Proteomes" id="UP001477672"/>
    </source>
</evidence>
<sequence>MNRFSLRQARPEDLADIARLFRDTVRTVNCRDYSPPQIEAWSGRWRSLTQRQDFLRELHTLVAVQDGVLMGYGNITAGGYLDHLYVRRDAQGQGCATALCDALEAFALAQGAKAITVHASITARPFFEHRGYRVLARQTVQLDGVELCNFRMQKDVC</sequence>
<comment type="caution">
    <text evidence="2">The sequence shown here is derived from an EMBL/GenBank/DDBJ whole genome shotgun (WGS) entry which is preliminary data.</text>
</comment>
<dbReference type="GO" id="GO:0016746">
    <property type="term" value="F:acyltransferase activity"/>
    <property type="evidence" value="ECO:0007669"/>
    <property type="project" value="UniProtKB-KW"/>
</dbReference>
<proteinExistence type="predicted"/>
<dbReference type="Pfam" id="PF13673">
    <property type="entry name" value="Acetyltransf_10"/>
    <property type="match status" value="1"/>
</dbReference>
<dbReference type="Gene3D" id="3.40.630.30">
    <property type="match status" value="1"/>
</dbReference>
<dbReference type="SUPFAM" id="SSF55729">
    <property type="entry name" value="Acyl-CoA N-acyltransferases (Nat)"/>
    <property type="match status" value="1"/>
</dbReference>
<evidence type="ECO:0000313" key="2">
    <source>
        <dbReference type="EMBL" id="MEQ2520051.1"/>
    </source>
</evidence>
<dbReference type="PANTHER" id="PTHR43451:SF1">
    <property type="entry name" value="ACETYLTRANSFERASE"/>
    <property type="match status" value="1"/>
</dbReference>
<keyword evidence="2" id="KW-0012">Acyltransferase</keyword>
<dbReference type="EMBL" id="JBBMFA010000080">
    <property type="protein sequence ID" value="MEQ2520051.1"/>
    <property type="molecule type" value="Genomic_DNA"/>
</dbReference>